<dbReference type="VEuPathDB" id="FungiDB:FUN_006960"/>
<keyword evidence="2" id="KW-1185">Reference proteome</keyword>
<accession>A0A2I1HL74</accession>
<organism evidence="1 2">
    <name type="scientific">Rhizophagus irregularis</name>
    <dbReference type="NCBI Taxonomy" id="588596"/>
    <lineage>
        <taxon>Eukaryota</taxon>
        <taxon>Fungi</taxon>
        <taxon>Fungi incertae sedis</taxon>
        <taxon>Mucoromycota</taxon>
        <taxon>Glomeromycotina</taxon>
        <taxon>Glomeromycetes</taxon>
        <taxon>Glomerales</taxon>
        <taxon>Glomeraceae</taxon>
        <taxon>Rhizophagus</taxon>
    </lineage>
</organism>
<sequence>MKNIFDKEKSNNEILNDLKNAFLTEHDIISYRPVKRATIEFFTILIGTKETFDKLKEKPVPLLNNAVPQIFTNEKIDELVKYNIDHLKSRSINLLNVPINYDINLLIKHKANFTSSAIDSYKEYIPNRRTNIRNLPPKLRFNYKAPTYKKVTLTFNKPNAVEYLLSQHKWGILIENFLVRITPIEENKANFKERTTPAYVITGIPLNATVLDLLPLTDHLKARSIEFLPTKSVSLHKIANVYCNINDQDFTAYNKFNTLFEEFKLHIYPAEIFKLNDTCGYWCLDGHNVYHCTEKDYTIIPHNQERKF</sequence>
<dbReference type="AlphaFoldDB" id="A0A2I1HL74"/>
<protein>
    <submittedName>
        <fullName evidence="1">Uncharacterized protein</fullName>
    </submittedName>
</protein>
<evidence type="ECO:0000313" key="1">
    <source>
        <dbReference type="EMBL" id="PKY59638.1"/>
    </source>
</evidence>
<dbReference type="Proteomes" id="UP000234323">
    <property type="component" value="Unassembled WGS sequence"/>
</dbReference>
<gene>
    <name evidence="1" type="ORF">RhiirA4_482556</name>
</gene>
<reference evidence="1 2" key="1">
    <citation type="submission" date="2015-10" db="EMBL/GenBank/DDBJ databases">
        <title>Genome analyses suggest a sexual origin of heterokaryosis in a supposedly ancient asexual fungus.</title>
        <authorList>
            <person name="Ropars J."/>
            <person name="Sedzielewska K."/>
            <person name="Noel J."/>
            <person name="Charron P."/>
            <person name="Farinelli L."/>
            <person name="Marton T."/>
            <person name="Kruger M."/>
            <person name="Pelin A."/>
            <person name="Brachmann A."/>
            <person name="Corradi N."/>
        </authorList>
    </citation>
    <scope>NUCLEOTIDE SEQUENCE [LARGE SCALE GENOMIC DNA]</scope>
    <source>
        <strain evidence="1 2">A4</strain>
    </source>
</reference>
<evidence type="ECO:0000313" key="2">
    <source>
        <dbReference type="Proteomes" id="UP000234323"/>
    </source>
</evidence>
<dbReference type="EMBL" id="LLXI01003678">
    <property type="protein sequence ID" value="PKY59638.1"/>
    <property type="molecule type" value="Genomic_DNA"/>
</dbReference>
<proteinExistence type="predicted"/>
<name>A0A2I1HL74_9GLOM</name>
<comment type="caution">
    <text evidence="1">The sequence shown here is derived from an EMBL/GenBank/DDBJ whole genome shotgun (WGS) entry which is preliminary data.</text>
</comment>